<feature type="transmembrane region" description="Helical" evidence="2">
    <location>
        <begin position="104"/>
        <end position="122"/>
    </location>
</feature>
<feature type="transmembrane region" description="Helical" evidence="2">
    <location>
        <begin position="175"/>
        <end position="195"/>
    </location>
</feature>
<reference evidence="4 5" key="1">
    <citation type="submission" date="2021-01" db="EMBL/GenBank/DDBJ databases">
        <title>Genomic Encyclopedia of Type Strains, Phase IV (KMG-IV): sequencing the most valuable type-strain genomes for metagenomic binning, comparative biology and taxonomic classification.</title>
        <authorList>
            <person name="Goeker M."/>
        </authorList>
    </citation>
    <scope>NUCLEOTIDE SEQUENCE [LARGE SCALE GENOMIC DNA]</scope>
    <source>
        <strain evidence="4 5">DSM 27382</strain>
    </source>
</reference>
<accession>A0ABS2PQ84</accession>
<keyword evidence="2" id="KW-1133">Transmembrane helix</keyword>
<evidence type="ECO:0000256" key="2">
    <source>
        <dbReference type="SAM" id="Phobius"/>
    </source>
</evidence>
<evidence type="ECO:0000259" key="3">
    <source>
        <dbReference type="Pfam" id="PF02517"/>
    </source>
</evidence>
<proteinExistence type="inferred from homology"/>
<gene>
    <name evidence="4" type="ORF">JOC28_000328</name>
</gene>
<keyword evidence="2" id="KW-0812">Transmembrane</keyword>
<dbReference type="Pfam" id="PF02517">
    <property type="entry name" value="Rce1-like"/>
    <property type="match status" value="1"/>
</dbReference>
<keyword evidence="4" id="KW-0378">Hydrolase</keyword>
<evidence type="ECO:0000313" key="4">
    <source>
        <dbReference type="EMBL" id="MBM7642036.1"/>
    </source>
</evidence>
<keyword evidence="2" id="KW-0472">Membrane</keyword>
<dbReference type="GO" id="GO:0006508">
    <property type="term" value="P:proteolysis"/>
    <property type="evidence" value="ECO:0007669"/>
    <property type="project" value="UniProtKB-KW"/>
</dbReference>
<dbReference type="RefSeq" id="WP_205008902.1">
    <property type="nucleotide sequence ID" value="NZ_JAFBEH010000004.1"/>
</dbReference>
<protein>
    <submittedName>
        <fullName evidence="4">Membrane protease YdiL (CAAX protease family)</fullName>
    </submittedName>
</protein>
<feature type="domain" description="CAAX prenyl protease 2/Lysostaphin resistance protein A-like" evidence="3">
    <location>
        <begin position="103"/>
        <end position="188"/>
    </location>
</feature>
<dbReference type="InterPro" id="IPR052710">
    <property type="entry name" value="CAAX_protease"/>
</dbReference>
<keyword evidence="5" id="KW-1185">Reference proteome</keyword>
<dbReference type="GO" id="GO:0008233">
    <property type="term" value="F:peptidase activity"/>
    <property type="evidence" value="ECO:0007669"/>
    <property type="project" value="UniProtKB-KW"/>
</dbReference>
<name>A0ABS2PQ84_9STRE</name>
<dbReference type="InterPro" id="IPR003675">
    <property type="entry name" value="Rce1/LyrA-like_dom"/>
</dbReference>
<dbReference type="PANTHER" id="PTHR36435">
    <property type="entry name" value="SLR1288 PROTEIN"/>
    <property type="match status" value="1"/>
</dbReference>
<evidence type="ECO:0000313" key="5">
    <source>
        <dbReference type="Proteomes" id="UP000697472"/>
    </source>
</evidence>
<feature type="transmembrane region" description="Helical" evidence="2">
    <location>
        <begin position="142"/>
        <end position="169"/>
    </location>
</feature>
<sequence>MLRLFLFYLLPFLNNYLLLAYLQGMIGKEILVTLQVLFLLNLACEIYRFSRGRDLFTSCWKKRLLFLALGLLAMFLLSLVMTGLTSGTSHNQSNLLFLQDLIPWYAFLLFLILASTIEECLYRQLIWERLNGRWGRLLVTSFFFAFAHEVSLSLSFLLYFGLGLILGFMRQETDLLGAISLHITWNLLLYFLLLLM</sequence>
<feature type="transmembrane region" description="Helical" evidence="2">
    <location>
        <begin position="20"/>
        <end position="43"/>
    </location>
</feature>
<dbReference type="EMBL" id="JAFBEH010000004">
    <property type="protein sequence ID" value="MBM7642036.1"/>
    <property type="molecule type" value="Genomic_DNA"/>
</dbReference>
<comment type="similarity">
    <text evidence="1">Belongs to the UPF0177 family.</text>
</comment>
<dbReference type="PANTHER" id="PTHR36435:SF1">
    <property type="entry name" value="CAAX AMINO TERMINAL PROTEASE FAMILY PROTEIN"/>
    <property type="match status" value="1"/>
</dbReference>
<organism evidence="4 5">
    <name type="scientific">Streptococcus loxodontisalivarius</name>
    <dbReference type="NCBI Taxonomy" id="1349415"/>
    <lineage>
        <taxon>Bacteria</taxon>
        <taxon>Bacillati</taxon>
        <taxon>Bacillota</taxon>
        <taxon>Bacilli</taxon>
        <taxon>Lactobacillales</taxon>
        <taxon>Streptococcaceae</taxon>
        <taxon>Streptococcus</taxon>
    </lineage>
</organism>
<keyword evidence="4" id="KW-0645">Protease</keyword>
<comment type="caution">
    <text evidence="4">The sequence shown here is derived from an EMBL/GenBank/DDBJ whole genome shotgun (WGS) entry which is preliminary data.</text>
</comment>
<evidence type="ECO:0000256" key="1">
    <source>
        <dbReference type="ARBA" id="ARBA00009067"/>
    </source>
</evidence>
<feature type="transmembrane region" description="Helical" evidence="2">
    <location>
        <begin position="64"/>
        <end position="84"/>
    </location>
</feature>
<dbReference type="Proteomes" id="UP000697472">
    <property type="component" value="Unassembled WGS sequence"/>
</dbReference>